<dbReference type="InterPro" id="IPR018060">
    <property type="entry name" value="HTH_AraC"/>
</dbReference>
<keyword evidence="3" id="KW-0804">Transcription</keyword>
<proteinExistence type="predicted"/>
<dbReference type="RefSeq" id="WP_267677357.1">
    <property type="nucleotide sequence ID" value="NZ_CP113088.1"/>
</dbReference>
<evidence type="ECO:0000256" key="1">
    <source>
        <dbReference type="ARBA" id="ARBA00023015"/>
    </source>
</evidence>
<dbReference type="Proteomes" id="UP001164705">
    <property type="component" value="Chromosome"/>
</dbReference>
<name>A0A9E8MYU6_9FLAO</name>
<evidence type="ECO:0000256" key="3">
    <source>
        <dbReference type="ARBA" id="ARBA00023163"/>
    </source>
</evidence>
<feature type="transmembrane region" description="Helical" evidence="4">
    <location>
        <begin position="35"/>
        <end position="52"/>
    </location>
</feature>
<keyword evidence="4" id="KW-0812">Transmembrane</keyword>
<keyword evidence="4" id="KW-0472">Membrane</keyword>
<dbReference type="GO" id="GO:0003700">
    <property type="term" value="F:DNA-binding transcription factor activity"/>
    <property type="evidence" value="ECO:0007669"/>
    <property type="project" value="InterPro"/>
</dbReference>
<evidence type="ECO:0000313" key="7">
    <source>
        <dbReference type="Proteomes" id="UP001164705"/>
    </source>
</evidence>
<dbReference type="PANTHER" id="PTHR43280">
    <property type="entry name" value="ARAC-FAMILY TRANSCRIPTIONAL REGULATOR"/>
    <property type="match status" value="1"/>
</dbReference>
<dbReference type="PRINTS" id="PR00032">
    <property type="entry name" value="HTHARAC"/>
</dbReference>
<dbReference type="InterPro" id="IPR020449">
    <property type="entry name" value="Tscrpt_reg_AraC-type_HTH"/>
</dbReference>
<dbReference type="EMBL" id="CP113088">
    <property type="protein sequence ID" value="WAC02759.1"/>
    <property type="molecule type" value="Genomic_DNA"/>
</dbReference>
<feature type="domain" description="HTH araC/xylS-type" evidence="5">
    <location>
        <begin position="244"/>
        <end position="352"/>
    </location>
</feature>
<dbReference type="KEGG" id="lnu:N7U66_03550"/>
<dbReference type="PROSITE" id="PS01124">
    <property type="entry name" value="HTH_ARAC_FAMILY_2"/>
    <property type="match status" value="1"/>
</dbReference>
<gene>
    <name evidence="6" type="ORF">N7U66_03550</name>
</gene>
<feature type="transmembrane region" description="Helical" evidence="4">
    <location>
        <begin position="123"/>
        <end position="144"/>
    </location>
</feature>
<evidence type="ECO:0000313" key="6">
    <source>
        <dbReference type="EMBL" id="WAC02759.1"/>
    </source>
</evidence>
<keyword evidence="1" id="KW-0805">Transcription regulation</keyword>
<dbReference type="Pfam" id="PF12833">
    <property type="entry name" value="HTH_18"/>
    <property type="match status" value="1"/>
</dbReference>
<keyword evidence="7" id="KW-1185">Reference proteome</keyword>
<accession>A0A9E8MYU6</accession>
<evidence type="ECO:0000256" key="4">
    <source>
        <dbReference type="SAM" id="Phobius"/>
    </source>
</evidence>
<sequence length="356" mass="41675">MKIQLIILIIEYSLAFLMLIVILLNLIKSKIHNRILAYFLLIVLHGIIYDIFNPDHLPLLYFEISGLFFSIIYYGPVLYIYLMSLFNVDLSTKYFISHLSLPFIILVLKLINELLINNELRGVGALIYLLSSISLLVFYLYKGYLLVKNKRQYHGIIYKFRFRLFYYTVNGYFILFFISMVIYGLFAMLNGFGNSMETAQLIHYSIFYPFCLIVSFYGATEAVWIKEYFITNPLEKIKDNQQEIEVFQIIVDKIETDKAFLNRNLSIEAFARQIEFTPQIVSNSIKIGGHKNFNGFINSYRVNYFKDKMSSPKYKDYTLSGIALECGFNSKATFFRVFKNLEGITPNEYLKSLQNV</sequence>
<reference evidence="6" key="1">
    <citation type="submission" date="2022-11" db="EMBL/GenBank/DDBJ databases">
        <title>Lacinutrix neustonica HL-RS19T sp. nov., isolated from the surface microlayer sample of brackish Lake Shihwa.</title>
        <authorList>
            <person name="Choi J.Y."/>
            <person name="Hwang C.Y."/>
        </authorList>
    </citation>
    <scope>NUCLEOTIDE SEQUENCE</scope>
    <source>
        <strain evidence="6">HL-RS19</strain>
    </source>
</reference>
<organism evidence="6 7">
    <name type="scientific">Lacinutrix neustonica</name>
    <dbReference type="NCBI Taxonomy" id="2980107"/>
    <lineage>
        <taxon>Bacteria</taxon>
        <taxon>Pseudomonadati</taxon>
        <taxon>Bacteroidota</taxon>
        <taxon>Flavobacteriia</taxon>
        <taxon>Flavobacteriales</taxon>
        <taxon>Flavobacteriaceae</taxon>
        <taxon>Lacinutrix</taxon>
    </lineage>
</organism>
<evidence type="ECO:0000256" key="2">
    <source>
        <dbReference type="ARBA" id="ARBA00023125"/>
    </source>
</evidence>
<evidence type="ECO:0000259" key="5">
    <source>
        <dbReference type="PROSITE" id="PS01124"/>
    </source>
</evidence>
<dbReference type="AlphaFoldDB" id="A0A9E8MYU6"/>
<dbReference type="PANTHER" id="PTHR43280:SF2">
    <property type="entry name" value="HTH-TYPE TRANSCRIPTIONAL REGULATOR EXSA"/>
    <property type="match status" value="1"/>
</dbReference>
<feature type="transmembrane region" description="Helical" evidence="4">
    <location>
        <begin position="164"/>
        <end position="189"/>
    </location>
</feature>
<feature type="transmembrane region" description="Helical" evidence="4">
    <location>
        <begin position="94"/>
        <end position="111"/>
    </location>
</feature>
<dbReference type="InterPro" id="IPR009057">
    <property type="entry name" value="Homeodomain-like_sf"/>
</dbReference>
<keyword evidence="4" id="KW-1133">Transmembrane helix</keyword>
<feature type="transmembrane region" description="Helical" evidence="4">
    <location>
        <begin position="6"/>
        <end position="26"/>
    </location>
</feature>
<dbReference type="SUPFAM" id="SSF46689">
    <property type="entry name" value="Homeodomain-like"/>
    <property type="match status" value="1"/>
</dbReference>
<dbReference type="SMART" id="SM00342">
    <property type="entry name" value="HTH_ARAC"/>
    <property type="match status" value="1"/>
</dbReference>
<dbReference type="GO" id="GO:0043565">
    <property type="term" value="F:sequence-specific DNA binding"/>
    <property type="evidence" value="ECO:0007669"/>
    <property type="project" value="InterPro"/>
</dbReference>
<dbReference type="Gene3D" id="1.10.10.60">
    <property type="entry name" value="Homeodomain-like"/>
    <property type="match status" value="1"/>
</dbReference>
<protein>
    <submittedName>
        <fullName evidence="6">AraC family transcriptional regulator</fullName>
    </submittedName>
</protein>
<keyword evidence="2" id="KW-0238">DNA-binding</keyword>
<feature type="transmembrane region" description="Helical" evidence="4">
    <location>
        <begin position="58"/>
        <end position="82"/>
    </location>
</feature>
<feature type="transmembrane region" description="Helical" evidence="4">
    <location>
        <begin position="201"/>
        <end position="219"/>
    </location>
</feature>